<keyword evidence="9" id="KW-0524">Neurogenesis</keyword>
<evidence type="ECO:0000256" key="1">
    <source>
        <dbReference type="ARBA" id="ARBA00004613"/>
    </source>
</evidence>
<sequence length="1475" mass="162393">MAPGRTGAGAAVRARLALALALASILSGPPAAACPTKCTCSAASVDCHGLGLRAVPRGIPRNAERLDLDRNNITRITKMDFTGLKNLRVLHLEDNQVSVIERGAFQDLKQLERLRLNKNKLQVLPELLFQSTPKLTRLDLSENQIQGIPRKAFRGVTGVKNLQLDNNHISCIEDGAFRALRDLEILTLNNNNISRILVTSFNHMPKIRTLRLHSNHLYCDCHLAWLSDWLRQRRTIGQFTLCMAPVHLRGFSVADVQKKEYVCPGPHSEAPACNANSLSCPSACSCSNNIVDCRGKGLTEIPANLPEGIVEIRLEQNSIKSIPAGAFIQYKKLKRIDISKNQISDIAPDAFQGLKSLTSLVLYGNKITEIPKGLFDGLVSLQLLHLAQNPFVCDCHLKWLADYLQDNPIETSGARCSSPRRLANKRISQIKSKKFRCSGSEDYRNRFSSECFMDLVCPEKCRCEGTIVDCSNQKLSRIPSHLPEYTTDLRLNDNDISVLEATGIFKKLPNLRKINLSNNRIKEVREGAFDGAAGVQELMLTGNQLETMHGRMFRGLSGLKTLMLRSNLISCVNNDTFAGLSSVRLLSLYDNRITTISPGAFTTLVSLSTINLLSNPFNCNCHMAWLGRWLRKRRIVSGNPRCQKPFFLKEIPIQDVAIQDFTCEGNEENSCQLSPRCPEQCTCVETVVRCSNRGLRTLPKGMPKDVTELYLEGNHLTAVPKELSTFRQLTLIDLSNNSISMLTNHTFSNMSHLSTLILSYNRLRCIPVHAFNGLRSLRVLTLHGNDISSVPEGSFNDLTSLSHLALGTNPLHCDCSLRWLSEWIKAGYKEPGIARCSSPESMADRLLLTTPTHRFQCKGPVDINIVAKCNACLSSPCKNNSTCSQDPVEQYRCTCPYSYKGKDCTVPINTCVQNPCQHGGTCHLSESHRDGFSCSCPLGFEGQRCEINPDDCEDNDCENSATCVDGINNYACVCPPNYTGELCDEVIDYCVPEMNLCQHEAKCISLDKGFRCECVPGYSGKLCETDNDDCVAHKCRHGAQCVDAVNGYTCICPQGFSGLFCEHPPPMVLLQTSPCDQYECQNGAQCIVVQQEPTCRCPPGFAGPRCEKLITVNFVGKDSYVELASAKVRPQANISLQVATDKDNGILLYKGDNDPLALELYQGHVRLVYDSLSSPPTTVYSVETVNDGQFHSVELVMLNQTLNLVVDKGAPKSLGKLQKQPAVGINSPLYLGGIPTSTGLSALRQGADRPLGGFHGCIHEVRINNELQDFKALPPQSLGVSPGCKSCTVCRHGLCRSVEKDSVVCECHPGWTGPLCDQEAQDPCLGHSCSHGTCVATGNSYVCKCAEGYEGPLCDQKNDSANACSAFKCHHGQCHISDRGEPYCLCQPGFSGNHCEQENPCLGEIVREAIRRQKDYASCATASKVPIMVCRGGCGSQCCQPIRSKRRKYVFQCTDGSSFVEEVERHLECGCRECS</sequence>
<dbReference type="CDD" id="cd00054">
    <property type="entry name" value="EGF_CA"/>
    <property type="match status" value="6"/>
</dbReference>
<feature type="disulfide bond" evidence="12">
    <location>
        <begin position="1324"/>
        <end position="1334"/>
    </location>
</feature>
<feature type="domain" description="EGF-like" evidence="17">
    <location>
        <begin position="870"/>
        <end position="905"/>
    </location>
</feature>
<dbReference type="Pfam" id="PF02210">
    <property type="entry name" value="Laminin_G_2"/>
    <property type="match status" value="1"/>
</dbReference>
<evidence type="ECO:0000256" key="2">
    <source>
        <dbReference type="ARBA" id="ARBA00022473"/>
    </source>
</evidence>
<feature type="domain" description="EGF-like" evidence="17">
    <location>
        <begin position="948"/>
        <end position="984"/>
    </location>
</feature>
<keyword evidence="2" id="KW-0217">Developmental protein</keyword>
<reference evidence="18" key="1">
    <citation type="submission" date="2024-01" db="EMBL/GenBank/DDBJ databases">
        <title>GRCr8: a new rat reference genome assembly contstructed from accurate long reads and long range scaffolding.</title>
        <authorList>
            <person name="Doris P.A."/>
            <person name="Kalbfleisch T."/>
            <person name="Li K."/>
            <person name="Howe K."/>
            <person name="Wood J."/>
        </authorList>
    </citation>
    <scope>NUCLEOTIDE SEQUENCE [LARGE SCALE GENOMIC DNA]</scope>
    <source>
        <strain evidence="18">Brown Norway</strain>
    </source>
</reference>
<dbReference type="SMART" id="SM00368">
    <property type="entry name" value="LRR_RI"/>
    <property type="match status" value="4"/>
</dbReference>
<keyword evidence="10 12" id="KW-1015">Disulfide bond</keyword>
<dbReference type="Gene3D" id="3.80.10.10">
    <property type="entry name" value="Ribonuclease Inhibitor"/>
    <property type="match status" value="6"/>
</dbReference>
<dbReference type="InterPro" id="IPR001881">
    <property type="entry name" value="EGF-like_Ca-bd_dom"/>
</dbReference>
<feature type="disulfide bond" evidence="12">
    <location>
        <begin position="936"/>
        <end position="945"/>
    </location>
</feature>
<dbReference type="SMART" id="SM00179">
    <property type="entry name" value="EGF_CA"/>
    <property type="match status" value="9"/>
</dbReference>
<accession>A0ABK0L033</accession>
<feature type="disulfide bond" evidence="12">
    <location>
        <begin position="895"/>
        <end position="904"/>
    </location>
</feature>
<dbReference type="SUPFAM" id="SSF52058">
    <property type="entry name" value="L domain-like"/>
    <property type="match status" value="2"/>
</dbReference>
<feature type="domain" description="EGF-like" evidence="17">
    <location>
        <begin position="1360"/>
        <end position="1396"/>
    </location>
</feature>
<dbReference type="Gene3D" id="2.60.120.200">
    <property type="match status" value="1"/>
</dbReference>
<dbReference type="RGD" id="69311">
    <property type="gene designation" value="Slit3"/>
</dbReference>
<keyword evidence="7" id="KW-0677">Repeat</keyword>
<feature type="signal peptide" evidence="14">
    <location>
        <begin position="1"/>
        <end position="33"/>
    </location>
</feature>
<dbReference type="InterPro" id="IPR001611">
    <property type="entry name" value="Leu-rich_rpt"/>
</dbReference>
<feature type="domain" description="CTCK" evidence="15">
    <location>
        <begin position="1401"/>
        <end position="1475"/>
    </location>
</feature>
<keyword evidence="5" id="KW-0433">Leucine-rich repeat</keyword>
<evidence type="ECO:0000256" key="7">
    <source>
        <dbReference type="ARBA" id="ARBA00022737"/>
    </source>
</evidence>
<dbReference type="InterPro" id="IPR000372">
    <property type="entry name" value="LRRNT"/>
</dbReference>
<dbReference type="SMART" id="SM00282">
    <property type="entry name" value="LamG"/>
    <property type="match status" value="1"/>
</dbReference>
<comment type="caution">
    <text evidence="12">Lacks conserved residue(s) required for the propagation of feature annotation.</text>
</comment>
<feature type="chain" id="PRO_5046646324" evidence="14">
    <location>
        <begin position="34"/>
        <end position="1475"/>
    </location>
</feature>
<comment type="subcellular location">
    <subcellularLocation>
        <location evidence="1">Secreted</location>
    </subcellularLocation>
</comment>
<dbReference type="GeneTree" id="ENSGT00940000159322"/>
<dbReference type="SUPFAM" id="SSF57196">
    <property type="entry name" value="EGF/Laminin"/>
    <property type="match status" value="4"/>
</dbReference>
<dbReference type="PANTHER" id="PTHR45836:SF9">
    <property type="entry name" value="SLIT HOMOLOG 3 PROTEIN"/>
    <property type="match status" value="1"/>
</dbReference>
<keyword evidence="19" id="KW-1185">Reference proteome</keyword>
<dbReference type="PROSITE" id="PS01185">
    <property type="entry name" value="CTCK_1"/>
    <property type="match status" value="1"/>
</dbReference>
<feature type="domain" description="EGF-like" evidence="17">
    <location>
        <begin position="1026"/>
        <end position="1062"/>
    </location>
</feature>
<reference evidence="18" key="2">
    <citation type="submission" date="2025-08" db="UniProtKB">
        <authorList>
            <consortium name="Ensembl"/>
        </authorList>
    </citation>
    <scope>IDENTIFICATION</scope>
    <source>
        <strain evidence="18">Brown Norway</strain>
    </source>
</reference>
<dbReference type="Gene3D" id="2.10.25.10">
    <property type="entry name" value="Laminin"/>
    <property type="match status" value="9"/>
</dbReference>
<dbReference type="SMART" id="SM00181">
    <property type="entry name" value="EGF"/>
    <property type="match status" value="9"/>
</dbReference>
<evidence type="ECO:0000259" key="17">
    <source>
        <dbReference type="PROSITE" id="PS50026"/>
    </source>
</evidence>
<dbReference type="Ensembl" id="ENSRNOT00000165965.1">
    <property type="protein sequence ID" value="ENSRNOP00000101263.1"/>
    <property type="gene ID" value="ENSRNOG00000007377.7"/>
</dbReference>
<evidence type="ECO:0000259" key="15">
    <source>
        <dbReference type="PROSITE" id="PS01225"/>
    </source>
</evidence>
<dbReference type="SMART" id="SM00364">
    <property type="entry name" value="LRR_BAC"/>
    <property type="match status" value="6"/>
</dbReference>
<dbReference type="InterPro" id="IPR003591">
    <property type="entry name" value="Leu-rich_rpt_typical-subtyp"/>
</dbReference>
<dbReference type="SUPFAM" id="SSF49899">
    <property type="entry name" value="Concanavalin A-like lectins/glucanases"/>
    <property type="match status" value="1"/>
</dbReference>
<dbReference type="Pfam" id="PF13855">
    <property type="entry name" value="LRR_8"/>
    <property type="match status" value="5"/>
</dbReference>
<feature type="domain" description="Laminin G" evidence="16">
    <location>
        <begin position="1110"/>
        <end position="1284"/>
    </location>
</feature>
<dbReference type="PANTHER" id="PTHR45836">
    <property type="entry name" value="SLIT HOMOLOG"/>
    <property type="match status" value="1"/>
</dbReference>
<dbReference type="CDD" id="cd00110">
    <property type="entry name" value="LamG"/>
    <property type="match status" value="1"/>
</dbReference>
<keyword evidence="11" id="KW-0325">Glycoprotein</keyword>
<dbReference type="Proteomes" id="UP000002494">
    <property type="component" value="Chromosome 10"/>
</dbReference>
<proteinExistence type="predicted"/>
<feature type="domain" description="EGF-like" evidence="17">
    <location>
        <begin position="907"/>
        <end position="946"/>
    </location>
</feature>
<dbReference type="InterPro" id="IPR006207">
    <property type="entry name" value="Cys_knot_C"/>
</dbReference>
<evidence type="ECO:0000256" key="13">
    <source>
        <dbReference type="PROSITE-ProRule" id="PRU00122"/>
    </source>
</evidence>
<dbReference type="InterPro" id="IPR000742">
    <property type="entry name" value="EGF"/>
</dbReference>
<evidence type="ECO:0000256" key="6">
    <source>
        <dbReference type="ARBA" id="ARBA00022729"/>
    </source>
</evidence>
<dbReference type="Pfam" id="PF01462">
    <property type="entry name" value="LRRNT"/>
    <property type="match status" value="3"/>
</dbReference>
<gene>
    <name evidence="18" type="primary">Slit3</name>
</gene>
<dbReference type="PROSITE" id="PS50025">
    <property type="entry name" value="LAM_G_DOMAIN"/>
    <property type="match status" value="1"/>
</dbReference>
<dbReference type="SMART" id="SM00013">
    <property type="entry name" value="LRRNT"/>
    <property type="match status" value="4"/>
</dbReference>
<feature type="domain" description="EGF-like" evidence="17">
    <location>
        <begin position="986"/>
        <end position="1024"/>
    </location>
</feature>
<feature type="disulfide bond" evidence="12">
    <location>
        <begin position="1052"/>
        <end position="1061"/>
    </location>
</feature>
<evidence type="ECO:0000256" key="9">
    <source>
        <dbReference type="ARBA" id="ARBA00022902"/>
    </source>
</evidence>
<keyword evidence="4 12" id="KW-0245">EGF-like domain</keyword>
<organism evidence="18 19">
    <name type="scientific">Rattus norvegicus</name>
    <name type="common">Rat</name>
    <dbReference type="NCBI Taxonomy" id="10116"/>
    <lineage>
        <taxon>Eukaryota</taxon>
        <taxon>Metazoa</taxon>
        <taxon>Chordata</taxon>
        <taxon>Craniata</taxon>
        <taxon>Vertebrata</taxon>
        <taxon>Euteleostomi</taxon>
        <taxon>Mammalia</taxon>
        <taxon>Eutheria</taxon>
        <taxon>Euarchontoglires</taxon>
        <taxon>Glires</taxon>
        <taxon>Rodentia</taxon>
        <taxon>Myomorpha</taxon>
        <taxon>Muroidea</taxon>
        <taxon>Muridae</taxon>
        <taxon>Murinae</taxon>
        <taxon>Rattus</taxon>
    </lineage>
</organism>
<dbReference type="InterPro" id="IPR013320">
    <property type="entry name" value="ConA-like_dom_sf"/>
</dbReference>
<feature type="disulfide bond" evidence="12">
    <location>
        <begin position="1014"/>
        <end position="1023"/>
    </location>
</feature>
<evidence type="ECO:0000256" key="11">
    <source>
        <dbReference type="ARBA" id="ARBA00023180"/>
    </source>
</evidence>
<dbReference type="SMART" id="SM00369">
    <property type="entry name" value="LRR_TYP"/>
    <property type="match status" value="16"/>
</dbReference>
<dbReference type="InterPro" id="IPR032675">
    <property type="entry name" value="LRR_dom_sf"/>
</dbReference>
<evidence type="ECO:0000256" key="4">
    <source>
        <dbReference type="ARBA" id="ARBA00022536"/>
    </source>
</evidence>
<dbReference type="PROSITE" id="PS01225">
    <property type="entry name" value="CTCK_2"/>
    <property type="match status" value="1"/>
</dbReference>
<dbReference type="Pfam" id="PF01463">
    <property type="entry name" value="LRRCT"/>
    <property type="match status" value="4"/>
</dbReference>
<feature type="disulfide bond" evidence="12">
    <location>
        <begin position="974"/>
        <end position="983"/>
    </location>
</feature>
<dbReference type="SMART" id="SM00365">
    <property type="entry name" value="LRR_SD22"/>
    <property type="match status" value="8"/>
</dbReference>
<evidence type="ECO:0000313" key="19">
    <source>
        <dbReference type="Proteomes" id="UP000002494"/>
    </source>
</evidence>
<dbReference type="PROSITE" id="PS50026">
    <property type="entry name" value="EGF_3"/>
    <property type="match status" value="8"/>
</dbReference>
<evidence type="ECO:0000256" key="14">
    <source>
        <dbReference type="SAM" id="SignalP"/>
    </source>
</evidence>
<keyword evidence="8" id="KW-0221">Differentiation</keyword>
<dbReference type="InterPro" id="IPR018097">
    <property type="entry name" value="EGF_Ca-bd_CS"/>
</dbReference>
<dbReference type="InterPro" id="IPR009030">
    <property type="entry name" value="Growth_fac_rcpt_cys_sf"/>
</dbReference>
<dbReference type="InterPro" id="IPR000152">
    <property type="entry name" value="EGF-type_Asp/Asn_hydroxyl_site"/>
</dbReference>
<feature type="disulfide bond" evidence="13">
    <location>
        <begin position="1257"/>
        <end position="1284"/>
    </location>
</feature>
<keyword evidence="6 14" id="KW-0732">Signal</keyword>
<dbReference type="InterPro" id="IPR000483">
    <property type="entry name" value="Cys-rich_flank_reg_C"/>
</dbReference>
<dbReference type="Pfam" id="PF00008">
    <property type="entry name" value="EGF"/>
    <property type="match status" value="6"/>
</dbReference>
<dbReference type="PROSITE" id="PS51450">
    <property type="entry name" value="LRR"/>
    <property type="match status" value="4"/>
</dbReference>
<dbReference type="SMART" id="SM00041">
    <property type="entry name" value="CT"/>
    <property type="match status" value="1"/>
</dbReference>
<dbReference type="SUPFAM" id="SSF57184">
    <property type="entry name" value="Growth factor receptor domain"/>
    <property type="match status" value="1"/>
</dbReference>
<name>A0ABK0L033_RAT</name>
<dbReference type="SMART" id="SM00082">
    <property type="entry name" value="LRRCT"/>
    <property type="match status" value="4"/>
</dbReference>
<evidence type="ECO:0000313" key="18">
    <source>
        <dbReference type="Ensembl" id="ENSRNOP00000101263.1"/>
    </source>
</evidence>
<dbReference type="PROSITE" id="PS00022">
    <property type="entry name" value="EGF_1"/>
    <property type="match status" value="9"/>
</dbReference>
<feature type="disulfide bond" evidence="12">
    <location>
        <begin position="1364"/>
        <end position="1374"/>
    </location>
</feature>
<feature type="disulfide bond" evidence="12">
    <location>
        <begin position="1345"/>
        <end position="1354"/>
    </location>
</feature>
<evidence type="ECO:0000256" key="10">
    <source>
        <dbReference type="ARBA" id="ARBA00023157"/>
    </source>
</evidence>
<evidence type="ECO:0000256" key="3">
    <source>
        <dbReference type="ARBA" id="ARBA00022525"/>
    </source>
</evidence>
<reference evidence="18" key="3">
    <citation type="submission" date="2025-09" db="UniProtKB">
        <authorList>
            <consortium name="Ensembl"/>
        </authorList>
    </citation>
    <scope>IDENTIFICATION</scope>
    <source>
        <strain evidence="18">Brown Norway</strain>
    </source>
</reference>
<dbReference type="InterPro" id="IPR001791">
    <property type="entry name" value="Laminin_G"/>
</dbReference>
<feature type="disulfide bond" evidence="12">
    <location>
        <begin position="1097"/>
        <end position="1106"/>
    </location>
</feature>
<feature type="disulfide bond" evidence="12">
    <location>
        <begin position="1386"/>
        <end position="1395"/>
    </location>
</feature>
<dbReference type="PROSITE" id="PS01187">
    <property type="entry name" value="EGF_CA"/>
    <property type="match status" value="2"/>
</dbReference>
<dbReference type="InterPro" id="IPR051355">
    <property type="entry name" value="Notch/Slit_guidance"/>
</dbReference>
<evidence type="ECO:0000256" key="5">
    <source>
        <dbReference type="ARBA" id="ARBA00022614"/>
    </source>
</evidence>
<evidence type="ECO:0000256" key="12">
    <source>
        <dbReference type="PROSITE-ProRule" id="PRU00076"/>
    </source>
</evidence>
<feature type="domain" description="EGF-like" evidence="17">
    <location>
        <begin position="1320"/>
        <end position="1355"/>
    </location>
</feature>
<dbReference type="PROSITE" id="PS00010">
    <property type="entry name" value="ASX_HYDROXYL"/>
    <property type="match status" value="2"/>
</dbReference>
<feature type="domain" description="EGF-like" evidence="17">
    <location>
        <begin position="1071"/>
        <end position="1107"/>
    </location>
</feature>
<evidence type="ECO:0000256" key="8">
    <source>
        <dbReference type="ARBA" id="ARBA00022782"/>
    </source>
</evidence>
<keyword evidence="3" id="KW-0964">Secreted</keyword>
<evidence type="ECO:0000259" key="16">
    <source>
        <dbReference type="PROSITE" id="PS50025"/>
    </source>
</evidence>
<dbReference type="PROSITE" id="PS01186">
    <property type="entry name" value="EGF_2"/>
    <property type="match status" value="7"/>
</dbReference>
<protein>
    <submittedName>
        <fullName evidence="18">Slit guidance ligand 3</fullName>
    </submittedName>
</protein>